<sequence length="68" mass="7508">MRTLDVLQTGRSSGAERMPPWSGTLFIAKDYSVHNANFERATNRALLRSGADAATEWYPVYSKGLFGA</sequence>
<gene>
    <name evidence="1" type="ORF">FEM55_08225</name>
</gene>
<reference evidence="1 2" key="1">
    <citation type="submission" date="2019-05" db="EMBL/GenBank/DDBJ databases">
        <authorList>
            <person name="Qu J.-H."/>
        </authorList>
    </citation>
    <scope>NUCLEOTIDE SEQUENCE [LARGE SCALE GENOMIC DNA]</scope>
    <source>
        <strain evidence="1 2">Z12</strain>
    </source>
</reference>
<accession>A0A5R9KDR8</accession>
<dbReference type="Proteomes" id="UP000309788">
    <property type="component" value="Unassembled WGS sequence"/>
</dbReference>
<dbReference type="AlphaFoldDB" id="A0A5R9KDR8"/>
<protein>
    <submittedName>
        <fullName evidence="1">Uncharacterized protein</fullName>
    </submittedName>
</protein>
<dbReference type="EMBL" id="VCEI01000021">
    <property type="protein sequence ID" value="TLU94233.1"/>
    <property type="molecule type" value="Genomic_DNA"/>
</dbReference>
<name>A0A5R9KDR8_9BACT</name>
<organism evidence="1 2">
    <name type="scientific">Dyadobacter sediminis</name>
    <dbReference type="NCBI Taxonomy" id="1493691"/>
    <lineage>
        <taxon>Bacteria</taxon>
        <taxon>Pseudomonadati</taxon>
        <taxon>Bacteroidota</taxon>
        <taxon>Cytophagia</taxon>
        <taxon>Cytophagales</taxon>
        <taxon>Spirosomataceae</taxon>
        <taxon>Dyadobacter</taxon>
    </lineage>
</organism>
<dbReference type="RefSeq" id="WP_138280861.1">
    <property type="nucleotide sequence ID" value="NZ_BMGE01000002.1"/>
</dbReference>
<comment type="caution">
    <text evidence="1">The sequence shown here is derived from an EMBL/GenBank/DDBJ whole genome shotgun (WGS) entry which is preliminary data.</text>
</comment>
<evidence type="ECO:0000313" key="1">
    <source>
        <dbReference type="EMBL" id="TLU94233.1"/>
    </source>
</evidence>
<proteinExistence type="predicted"/>
<keyword evidence="2" id="KW-1185">Reference proteome</keyword>
<evidence type="ECO:0000313" key="2">
    <source>
        <dbReference type="Proteomes" id="UP000309788"/>
    </source>
</evidence>